<feature type="transmembrane region" description="Helical" evidence="1">
    <location>
        <begin position="178"/>
        <end position="196"/>
    </location>
</feature>
<organism evidence="2 3">
    <name type="scientific">Ensete ventricosum</name>
    <name type="common">Abyssinian banana</name>
    <name type="synonym">Musa ensete</name>
    <dbReference type="NCBI Taxonomy" id="4639"/>
    <lineage>
        <taxon>Eukaryota</taxon>
        <taxon>Viridiplantae</taxon>
        <taxon>Streptophyta</taxon>
        <taxon>Embryophyta</taxon>
        <taxon>Tracheophyta</taxon>
        <taxon>Spermatophyta</taxon>
        <taxon>Magnoliopsida</taxon>
        <taxon>Liliopsida</taxon>
        <taxon>Zingiberales</taxon>
        <taxon>Musaceae</taxon>
        <taxon>Ensete</taxon>
    </lineage>
</organism>
<keyword evidence="1" id="KW-0472">Membrane</keyword>
<evidence type="ECO:0000256" key="1">
    <source>
        <dbReference type="SAM" id="Phobius"/>
    </source>
</evidence>
<feature type="transmembrane region" description="Helical" evidence="1">
    <location>
        <begin position="92"/>
        <end position="123"/>
    </location>
</feature>
<proteinExistence type="predicted"/>
<feature type="transmembrane region" description="Helical" evidence="1">
    <location>
        <begin position="34"/>
        <end position="56"/>
    </location>
</feature>
<dbReference type="EMBL" id="JAQQAF010000009">
    <property type="protein sequence ID" value="KAJ8461376.1"/>
    <property type="molecule type" value="Genomic_DNA"/>
</dbReference>
<dbReference type="PANTHER" id="PTHR33133">
    <property type="entry name" value="OS08G0107100 PROTEIN-RELATED"/>
    <property type="match status" value="1"/>
</dbReference>
<keyword evidence="3" id="KW-1185">Reference proteome</keyword>
<sequence length="318" mass="35315">MGFSSKAMAVSSAPLSVSRILWESLRLPIKSGQLLLPLLFFSLLSSSLFFYCFYSIAPIPLDLISKISILIKETKDRPPSLLLDIERDLKDFAGLASVITLFFFFSSLFLALAALYTFAMAHIDIDLTPNDLLLRISRRWYQTLITRLYIVLLTVGIGILSSLGVATVLLEADVSRPVFRFGVSLAILSFLLYLYLSTRWSMSLAITAVEETWGIGALSWSVELYIGNKKRGMVLTLMLMVVKVAIYGAFAAVIMASWPPRPKETPMGEIGCIIAAVNGLWDLYSMAVYTVFYYECRKSHGLDSAGFSVAPVRVNAMH</sequence>
<dbReference type="PANTHER" id="PTHR33133:SF1">
    <property type="entry name" value="EXPRESSED PROTEIN-RELATED"/>
    <property type="match status" value="1"/>
</dbReference>
<feature type="transmembrane region" description="Helical" evidence="1">
    <location>
        <begin position="144"/>
        <end position="166"/>
    </location>
</feature>
<protein>
    <submittedName>
        <fullName evidence="2">Uncharacterized protein</fullName>
    </submittedName>
</protein>
<accession>A0AAV8P465</accession>
<feature type="transmembrane region" description="Helical" evidence="1">
    <location>
        <begin position="234"/>
        <end position="258"/>
    </location>
</feature>
<comment type="caution">
    <text evidence="2">The sequence shown here is derived from an EMBL/GenBank/DDBJ whole genome shotgun (WGS) entry which is preliminary data.</text>
</comment>
<reference evidence="2 3" key="1">
    <citation type="submission" date="2022-12" db="EMBL/GenBank/DDBJ databases">
        <title>Chromosome-scale assembly of the Ensete ventricosum genome.</title>
        <authorList>
            <person name="Dussert Y."/>
            <person name="Stocks J."/>
            <person name="Wendawek A."/>
            <person name="Woldeyes F."/>
            <person name="Nichols R.A."/>
            <person name="Borrell J.S."/>
        </authorList>
    </citation>
    <scope>NUCLEOTIDE SEQUENCE [LARGE SCALE GENOMIC DNA]</scope>
    <source>
        <strain evidence="3">cv. Maze</strain>
        <tissue evidence="2">Seeds</tissue>
    </source>
</reference>
<evidence type="ECO:0000313" key="3">
    <source>
        <dbReference type="Proteomes" id="UP001222027"/>
    </source>
</evidence>
<gene>
    <name evidence="2" type="ORF">OPV22_034302</name>
</gene>
<name>A0AAV8P465_ENSVE</name>
<dbReference type="AlphaFoldDB" id="A0AAV8P465"/>
<evidence type="ECO:0000313" key="2">
    <source>
        <dbReference type="EMBL" id="KAJ8461376.1"/>
    </source>
</evidence>
<keyword evidence="1" id="KW-0812">Transmembrane</keyword>
<feature type="transmembrane region" description="Helical" evidence="1">
    <location>
        <begin position="270"/>
        <end position="294"/>
    </location>
</feature>
<keyword evidence="1" id="KW-1133">Transmembrane helix</keyword>
<dbReference type="Proteomes" id="UP001222027">
    <property type="component" value="Unassembled WGS sequence"/>
</dbReference>